<keyword evidence="2" id="KW-1185">Reference proteome</keyword>
<dbReference type="Proteomes" id="UP000824120">
    <property type="component" value="Chromosome 1"/>
</dbReference>
<proteinExistence type="predicted"/>
<evidence type="ECO:0000313" key="2">
    <source>
        <dbReference type="Proteomes" id="UP000824120"/>
    </source>
</evidence>
<protein>
    <submittedName>
        <fullName evidence="1">Uncharacterized protein</fullName>
    </submittedName>
</protein>
<evidence type="ECO:0000313" key="1">
    <source>
        <dbReference type="EMBL" id="KAG5630185.1"/>
    </source>
</evidence>
<gene>
    <name evidence="1" type="ORF">H5410_001902</name>
</gene>
<accession>A0A9J6B0G6</accession>
<reference evidence="1 2" key="1">
    <citation type="submission" date="2020-09" db="EMBL/GenBank/DDBJ databases">
        <title>De no assembly of potato wild relative species, Solanum commersonii.</title>
        <authorList>
            <person name="Cho K."/>
        </authorList>
    </citation>
    <scope>NUCLEOTIDE SEQUENCE [LARGE SCALE GENOMIC DNA]</scope>
    <source>
        <strain evidence="1">LZ3.2</strain>
        <tissue evidence="1">Leaf</tissue>
    </source>
</reference>
<comment type="caution">
    <text evidence="1">The sequence shown here is derived from an EMBL/GenBank/DDBJ whole genome shotgun (WGS) entry which is preliminary data.</text>
</comment>
<organism evidence="1 2">
    <name type="scientific">Solanum commersonii</name>
    <name type="common">Commerson's wild potato</name>
    <name type="synonym">Commerson's nightshade</name>
    <dbReference type="NCBI Taxonomy" id="4109"/>
    <lineage>
        <taxon>Eukaryota</taxon>
        <taxon>Viridiplantae</taxon>
        <taxon>Streptophyta</taxon>
        <taxon>Embryophyta</taxon>
        <taxon>Tracheophyta</taxon>
        <taxon>Spermatophyta</taxon>
        <taxon>Magnoliopsida</taxon>
        <taxon>eudicotyledons</taxon>
        <taxon>Gunneridae</taxon>
        <taxon>Pentapetalae</taxon>
        <taxon>asterids</taxon>
        <taxon>lamiids</taxon>
        <taxon>Solanales</taxon>
        <taxon>Solanaceae</taxon>
        <taxon>Solanoideae</taxon>
        <taxon>Solaneae</taxon>
        <taxon>Solanum</taxon>
    </lineage>
</organism>
<sequence>MHQAISPEILKASPSFFSQIVWENELNFGDGIDLMMLHHLHRTEFHESNHMNLLLLLLERF</sequence>
<dbReference type="AlphaFoldDB" id="A0A9J6B0G6"/>
<dbReference type="EMBL" id="JACXVP010000001">
    <property type="protein sequence ID" value="KAG5630185.1"/>
    <property type="molecule type" value="Genomic_DNA"/>
</dbReference>
<name>A0A9J6B0G6_SOLCO</name>